<comment type="caution">
    <text evidence="3">The sequence shown here is derived from an EMBL/GenBank/DDBJ whole genome shotgun (WGS) entry which is preliminary data.</text>
</comment>
<proteinExistence type="predicted"/>
<dbReference type="AlphaFoldDB" id="A0A0R2K2L2"/>
<reference evidence="3 5" key="1">
    <citation type="journal article" date="2015" name="Genome Announc.">
        <title>Expanding the biotechnology potential of lactobacilli through comparative genomics of 213 strains and associated genera.</title>
        <authorList>
            <person name="Sun Z."/>
            <person name="Harris H.M."/>
            <person name="McCann A."/>
            <person name="Guo C."/>
            <person name="Argimon S."/>
            <person name="Zhang W."/>
            <person name="Yang X."/>
            <person name="Jeffery I.B."/>
            <person name="Cooney J.C."/>
            <person name="Kagawa T.F."/>
            <person name="Liu W."/>
            <person name="Song Y."/>
            <person name="Salvetti E."/>
            <person name="Wrobel A."/>
            <person name="Rasinkangas P."/>
            <person name="Parkhill J."/>
            <person name="Rea M.C."/>
            <person name="O'Sullivan O."/>
            <person name="Ritari J."/>
            <person name="Douillard F.P."/>
            <person name="Paul Ross R."/>
            <person name="Yang R."/>
            <person name="Briner A.E."/>
            <person name="Felis G.E."/>
            <person name="de Vos W.M."/>
            <person name="Barrangou R."/>
            <person name="Klaenhammer T.R."/>
            <person name="Caufield P.W."/>
            <person name="Cui Y."/>
            <person name="Zhang H."/>
            <person name="O'Toole P.W."/>
        </authorList>
    </citation>
    <scope>NUCLEOTIDE SEQUENCE [LARGE SCALE GENOMIC DNA]</scope>
    <source>
        <strain evidence="3 5">DSM 22301</strain>
    </source>
</reference>
<dbReference type="InterPro" id="IPR036514">
    <property type="entry name" value="SGNH_hydro_sf"/>
</dbReference>
<accession>A0A0R2K2L2</accession>
<sequence length="502" mass="57231">MNKKENLTFEKIFSDEMVLPQNKEFKIAGHANAGEKVSVIIENTHKESVADENGSWSILFAPMKVKRCTIVANTSTEHIEINNVRFGKVYLLAGQSNIEYKLRDDQEYSKILAHFNPQNAYFYNVPKIEFKNVDGSVIPDDLPESSWQQISKETIGEMSAIGFFMLEQLLQKDPRQTIGIIDCYKGGTSASSWIAKEALENDSELKKTFITPFKNQIFGKSEADFKGELVDYQKSVNVHNTKLAEYMERNPNASLSVAKDTVGHTPWPPPMTPKSFLRPSGLYENMVLSVKNYTFNDVVWYQGENDAPNPQVYEKLLKILIQNWRSAFNDQSLPFYIVQLPGYADEPKDAWAMIRQAQLATVKDVPYTHLISIADTGDEHNIHPASKRKAGTRIGKIVSGLQYGSTPWVNRIEYQNGELILTVSQASSLHQSGNCQFKVLRNNEWQSQEILNIQGNQIVIKDKNRDIEAIQYEYENYPKLTLFNEIDYPVAPFKFGFDHDID</sequence>
<name>A0A0R2K2L2_9LACO</name>
<dbReference type="Pfam" id="PF03629">
    <property type="entry name" value="SASA"/>
    <property type="match status" value="1"/>
</dbReference>
<dbReference type="GO" id="GO:0005975">
    <property type="term" value="P:carbohydrate metabolic process"/>
    <property type="evidence" value="ECO:0007669"/>
    <property type="project" value="TreeGrafter"/>
</dbReference>
<dbReference type="Proteomes" id="UP000051749">
    <property type="component" value="Unassembled WGS sequence"/>
</dbReference>
<dbReference type="RefSeq" id="WP_057804955.1">
    <property type="nucleotide sequence ID" value="NZ_BJYP01000001.1"/>
</dbReference>
<keyword evidence="6" id="KW-1185">Reference proteome</keyword>
<dbReference type="EMBL" id="JQBY01000001">
    <property type="protein sequence ID" value="KRN83643.1"/>
    <property type="molecule type" value="Genomic_DNA"/>
</dbReference>
<dbReference type="GeneID" id="76042595"/>
<evidence type="ECO:0000259" key="2">
    <source>
        <dbReference type="Pfam" id="PF03629"/>
    </source>
</evidence>
<gene>
    <name evidence="3" type="ORF">IV87_GL000112</name>
    <name evidence="4" type="ORF">SAMN04487973_10155</name>
</gene>
<feature type="domain" description="Sialate O-acetylesterase" evidence="2">
    <location>
        <begin position="276"/>
        <end position="393"/>
    </location>
</feature>
<evidence type="ECO:0000313" key="5">
    <source>
        <dbReference type="Proteomes" id="UP000051749"/>
    </source>
</evidence>
<organism evidence="3 5">
    <name type="scientific">Pediococcus ethanolidurans</name>
    <dbReference type="NCBI Taxonomy" id="319653"/>
    <lineage>
        <taxon>Bacteria</taxon>
        <taxon>Bacillati</taxon>
        <taxon>Bacillota</taxon>
        <taxon>Bacilli</taxon>
        <taxon>Lactobacillales</taxon>
        <taxon>Lactobacillaceae</taxon>
        <taxon>Pediococcus</taxon>
    </lineage>
</organism>
<dbReference type="InterPro" id="IPR039329">
    <property type="entry name" value="SIAE"/>
</dbReference>
<dbReference type="InterPro" id="IPR005181">
    <property type="entry name" value="SASA"/>
</dbReference>
<evidence type="ECO:0000313" key="3">
    <source>
        <dbReference type="EMBL" id="KRN83643.1"/>
    </source>
</evidence>
<dbReference type="PANTHER" id="PTHR22901">
    <property type="entry name" value="SIALATE O-ACETYLESTERASE"/>
    <property type="match status" value="1"/>
</dbReference>
<keyword evidence="1" id="KW-0378">Hydrolase</keyword>
<evidence type="ECO:0000313" key="4">
    <source>
        <dbReference type="EMBL" id="SER01365.1"/>
    </source>
</evidence>
<dbReference type="EMBL" id="FOGK01000001">
    <property type="protein sequence ID" value="SER01365.1"/>
    <property type="molecule type" value="Genomic_DNA"/>
</dbReference>
<dbReference type="PATRIC" id="fig|319653.3.peg.113"/>
<evidence type="ECO:0000256" key="1">
    <source>
        <dbReference type="ARBA" id="ARBA00022801"/>
    </source>
</evidence>
<reference evidence="4 6" key="2">
    <citation type="submission" date="2016-10" db="EMBL/GenBank/DDBJ databases">
        <authorList>
            <person name="Varghese N."/>
            <person name="Submissions S."/>
        </authorList>
    </citation>
    <scope>NUCLEOTIDE SEQUENCE [LARGE SCALE GENOMIC DNA]</scope>
    <source>
        <strain evidence="4 6">CGMCC 1.3889</strain>
    </source>
</reference>
<dbReference type="PANTHER" id="PTHR22901:SF0">
    <property type="entry name" value="SIALATE O-ACETYLESTERASE"/>
    <property type="match status" value="1"/>
</dbReference>
<dbReference type="Proteomes" id="UP000182818">
    <property type="component" value="Unassembled WGS sequence"/>
</dbReference>
<dbReference type="Gene3D" id="3.40.50.1110">
    <property type="entry name" value="SGNH hydrolase"/>
    <property type="match status" value="1"/>
</dbReference>
<protein>
    <submittedName>
        <fullName evidence="4">Sialate O-acetylesterase</fullName>
    </submittedName>
</protein>
<dbReference type="SUPFAM" id="SSF52266">
    <property type="entry name" value="SGNH hydrolase"/>
    <property type="match status" value="1"/>
</dbReference>
<dbReference type="STRING" id="319653.SAMN04487973_10155"/>
<evidence type="ECO:0000313" key="6">
    <source>
        <dbReference type="Proteomes" id="UP000182818"/>
    </source>
</evidence>
<dbReference type="OrthoDB" id="9795554at2"/>
<dbReference type="GO" id="GO:0001681">
    <property type="term" value="F:sialate O-acetylesterase activity"/>
    <property type="evidence" value="ECO:0007669"/>
    <property type="project" value="InterPro"/>
</dbReference>